<dbReference type="Pfam" id="PF18791">
    <property type="entry name" value="Transp_inhibit"/>
    <property type="match status" value="1"/>
</dbReference>
<dbReference type="Proteomes" id="UP000315295">
    <property type="component" value="Unassembled WGS sequence"/>
</dbReference>
<organism evidence="2 3">
    <name type="scientific">Malus baccata</name>
    <name type="common">Siberian crab apple</name>
    <name type="synonym">Pyrus baccata</name>
    <dbReference type="NCBI Taxonomy" id="106549"/>
    <lineage>
        <taxon>Eukaryota</taxon>
        <taxon>Viridiplantae</taxon>
        <taxon>Streptophyta</taxon>
        <taxon>Embryophyta</taxon>
        <taxon>Tracheophyta</taxon>
        <taxon>Spermatophyta</taxon>
        <taxon>Magnoliopsida</taxon>
        <taxon>eudicotyledons</taxon>
        <taxon>Gunneridae</taxon>
        <taxon>Pentapetalae</taxon>
        <taxon>rosids</taxon>
        <taxon>fabids</taxon>
        <taxon>Rosales</taxon>
        <taxon>Rosaceae</taxon>
        <taxon>Amygdaloideae</taxon>
        <taxon>Maleae</taxon>
        <taxon>Malus</taxon>
    </lineage>
</organism>
<evidence type="ECO:0000313" key="3">
    <source>
        <dbReference type="Proteomes" id="UP000315295"/>
    </source>
</evidence>
<gene>
    <name evidence="2" type="ORF">C1H46_026968</name>
</gene>
<name>A0A540LLT9_MALBA</name>
<dbReference type="InterPro" id="IPR032675">
    <property type="entry name" value="LRR_dom_sf"/>
</dbReference>
<dbReference type="AlphaFoldDB" id="A0A540LLT9"/>
<protein>
    <recommendedName>
        <fullName evidence="1">Transport inhibitor response 1 domain-containing protein</fullName>
    </recommendedName>
</protein>
<comment type="caution">
    <text evidence="2">The sequence shown here is derived from an EMBL/GenBank/DDBJ whole genome shotgun (WGS) entry which is preliminary data.</text>
</comment>
<keyword evidence="3" id="KW-1185">Reference proteome</keyword>
<accession>A0A540LLT9</accession>
<dbReference type="STRING" id="106549.A0A540LLT9"/>
<evidence type="ECO:0000313" key="2">
    <source>
        <dbReference type="EMBL" id="TQD87456.1"/>
    </source>
</evidence>
<dbReference type="EMBL" id="VIEB01000535">
    <property type="protein sequence ID" value="TQD87456.1"/>
    <property type="molecule type" value="Genomic_DNA"/>
</dbReference>
<sequence>MASSGAGARVLVRTDGPGPELVFDDVQVVVRDRTVVHDVIFSRNFYDVIPRMIIKWFPDVRSIKLKGRPYFADFNLVPKGWDVWSVRFSL</sequence>
<proteinExistence type="predicted"/>
<reference evidence="2 3" key="1">
    <citation type="journal article" date="2019" name="G3 (Bethesda)">
        <title>Sequencing of a Wild Apple (Malus baccata) Genome Unravels the Differences Between Cultivated and Wild Apple Species Regarding Disease Resistance and Cold Tolerance.</title>
        <authorList>
            <person name="Chen X."/>
        </authorList>
    </citation>
    <scope>NUCLEOTIDE SEQUENCE [LARGE SCALE GENOMIC DNA]</scope>
    <source>
        <strain evidence="3">cv. Shandingzi</strain>
        <tissue evidence="2">Leaves</tissue>
    </source>
</reference>
<evidence type="ECO:0000259" key="1">
    <source>
        <dbReference type="Pfam" id="PF18791"/>
    </source>
</evidence>
<feature type="domain" description="Transport inhibitor response 1" evidence="1">
    <location>
        <begin position="58"/>
        <end position="81"/>
    </location>
</feature>
<dbReference type="Gene3D" id="3.80.10.10">
    <property type="entry name" value="Ribonuclease Inhibitor"/>
    <property type="match status" value="1"/>
</dbReference>
<dbReference type="InterPro" id="IPR041101">
    <property type="entry name" value="Transp_inhibit"/>
</dbReference>